<accession>S9QW91</accession>
<dbReference type="EMBL" id="APVH01000013">
    <property type="protein sequence ID" value="EPX83867.1"/>
    <property type="molecule type" value="Genomic_DNA"/>
</dbReference>
<protein>
    <submittedName>
        <fullName evidence="1">Uncharacterized protein</fullName>
    </submittedName>
</protein>
<reference evidence="2" key="1">
    <citation type="journal article" date="2014" name="Stand. Genomic Sci.">
        <title>Genome sequence of the exopolysaccharide-producing Salipiger mucosus type strain (DSM 16094(T)), a moderately halophilic member of the Roseobacter clade.</title>
        <authorList>
            <person name="Riedel T."/>
            <person name="Spring S."/>
            <person name="Fiebig A."/>
            <person name="Petersen J."/>
            <person name="Kyrpides N.C."/>
            <person name="Goker M."/>
            <person name="Klenk H.P."/>
        </authorList>
    </citation>
    <scope>NUCLEOTIDE SEQUENCE [LARGE SCALE GENOMIC DNA]</scope>
    <source>
        <strain evidence="2">DSM 16094</strain>
    </source>
</reference>
<name>S9QW91_9RHOB</name>
<dbReference type="HOGENOM" id="CLU_2668922_0_0_5"/>
<evidence type="ECO:0000313" key="1">
    <source>
        <dbReference type="EMBL" id="EPX83867.1"/>
    </source>
</evidence>
<dbReference type="Proteomes" id="UP000015347">
    <property type="component" value="Unassembled WGS sequence"/>
</dbReference>
<keyword evidence="2" id="KW-1185">Reference proteome</keyword>
<organism evidence="1 2">
    <name type="scientific">Salipiger mucosus DSM 16094</name>
    <dbReference type="NCBI Taxonomy" id="1123237"/>
    <lineage>
        <taxon>Bacteria</taxon>
        <taxon>Pseudomonadati</taxon>
        <taxon>Pseudomonadota</taxon>
        <taxon>Alphaproteobacteria</taxon>
        <taxon>Rhodobacterales</taxon>
        <taxon>Roseobacteraceae</taxon>
        <taxon>Salipiger</taxon>
    </lineage>
</organism>
<comment type="caution">
    <text evidence="1">The sequence shown here is derived from an EMBL/GenBank/DDBJ whole genome shotgun (WGS) entry which is preliminary data.</text>
</comment>
<proteinExistence type="predicted"/>
<evidence type="ECO:0000313" key="2">
    <source>
        <dbReference type="Proteomes" id="UP000015347"/>
    </source>
</evidence>
<dbReference type="AlphaFoldDB" id="S9QW91"/>
<gene>
    <name evidence="1" type="ORF">Salmuc_01642</name>
</gene>
<sequence length="75" mass="7730">MDGALKAFEIINPNMAQMLAYGIAGHHTGLPNGRGDAIEGASPTTPLDVRLEDAEAVDIPLGTEPGTPEPPQPSP</sequence>